<feature type="transmembrane region" description="Helical" evidence="1">
    <location>
        <begin position="105"/>
        <end position="134"/>
    </location>
</feature>
<protein>
    <submittedName>
        <fullName evidence="2">COG2426 family protein</fullName>
    </submittedName>
</protein>
<dbReference type="PANTHER" id="PTHR36007">
    <property type="entry name" value="TRANSPORT PROTEIN-RELATED"/>
    <property type="match status" value="1"/>
</dbReference>
<evidence type="ECO:0000313" key="2">
    <source>
        <dbReference type="EMBL" id="MFC4718992.1"/>
    </source>
</evidence>
<feature type="transmembrane region" description="Helical" evidence="1">
    <location>
        <begin position="140"/>
        <end position="161"/>
    </location>
</feature>
<dbReference type="EMBL" id="JBHSGS010000026">
    <property type="protein sequence ID" value="MFC4718992.1"/>
    <property type="molecule type" value="Genomic_DNA"/>
</dbReference>
<name>A0ABV9MSS5_9ENTE</name>
<dbReference type="Proteomes" id="UP001595969">
    <property type="component" value="Unassembled WGS sequence"/>
</dbReference>
<evidence type="ECO:0000313" key="3">
    <source>
        <dbReference type="Proteomes" id="UP001595969"/>
    </source>
</evidence>
<sequence>MLEMMMAFFEQYLTPKMVVFFISLMPVLELRGGLVAASILGLPWYEAMPIAIIGNLIPVPFIIFFIEKILTFLAEKGPIKKLANKMITKGRDGGQKMMEKYPERLMLGLFLFVAIPLPGTGAWTGSLIAALLGLPPKKSFFPIAFGVLTASVIMLLLAYTIPGAFGLK</sequence>
<gene>
    <name evidence="2" type="ORF">ACFO5I_04530</name>
</gene>
<reference evidence="3" key="1">
    <citation type="journal article" date="2019" name="Int. J. Syst. Evol. Microbiol.">
        <title>The Global Catalogue of Microorganisms (GCM) 10K type strain sequencing project: providing services to taxonomists for standard genome sequencing and annotation.</title>
        <authorList>
            <consortium name="The Broad Institute Genomics Platform"/>
            <consortium name="The Broad Institute Genome Sequencing Center for Infectious Disease"/>
            <person name="Wu L."/>
            <person name="Ma J."/>
        </authorList>
    </citation>
    <scope>NUCLEOTIDE SEQUENCE [LARGE SCALE GENOMIC DNA]</scope>
    <source>
        <strain evidence="3">CGMCC 1.19032</strain>
    </source>
</reference>
<dbReference type="RefSeq" id="WP_204653412.1">
    <property type="nucleotide sequence ID" value="NZ_JAFBFD010000009.1"/>
</dbReference>
<organism evidence="2 3">
    <name type="scientific">Enterococcus lemanii</name>
    <dbReference type="NCBI Taxonomy" id="1159752"/>
    <lineage>
        <taxon>Bacteria</taxon>
        <taxon>Bacillati</taxon>
        <taxon>Bacillota</taxon>
        <taxon>Bacilli</taxon>
        <taxon>Lactobacillales</taxon>
        <taxon>Enterococcaceae</taxon>
        <taxon>Enterococcus</taxon>
    </lineage>
</organism>
<evidence type="ECO:0000256" key="1">
    <source>
        <dbReference type="SAM" id="Phobius"/>
    </source>
</evidence>
<keyword evidence="1" id="KW-0472">Membrane</keyword>
<accession>A0ABV9MSS5</accession>
<dbReference type="InterPro" id="IPR009577">
    <property type="entry name" value="Sm_multidrug_ex"/>
</dbReference>
<keyword evidence="3" id="KW-1185">Reference proteome</keyword>
<dbReference type="PANTHER" id="PTHR36007:SF2">
    <property type="entry name" value="TRANSPORT PROTEIN-RELATED"/>
    <property type="match status" value="1"/>
</dbReference>
<feature type="transmembrane region" description="Helical" evidence="1">
    <location>
        <begin position="47"/>
        <end position="66"/>
    </location>
</feature>
<keyword evidence="1" id="KW-1133">Transmembrane helix</keyword>
<dbReference type="Pfam" id="PF06695">
    <property type="entry name" value="Sm_multidrug_ex"/>
    <property type="match status" value="1"/>
</dbReference>
<comment type="caution">
    <text evidence="2">The sequence shown here is derived from an EMBL/GenBank/DDBJ whole genome shotgun (WGS) entry which is preliminary data.</text>
</comment>
<proteinExistence type="predicted"/>
<keyword evidence="1" id="KW-0812">Transmembrane</keyword>